<dbReference type="AlphaFoldDB" id="A0A183J8W3"/>
<evidence type="ECO:0000313" key="2">
    <source>
        <dbReference type="EMBL" id="VDP47265.1"/>
    </source>
</evidence>
<protein>
    <submittedName>
        <fullName evidence="4">PI3K-RBD domain-containing protein</fullName>
    </submittedName>
</protein>
<proteinExistence type="predicted"/>
<dbReference type="PROSITE" id="PS51546">
    <property type="entry name" value="PI3K_RBD"/>
    <property type="match status" value="1"/>
</dbReference>
<feature type="domain" description="PI3K-RBD" evidence="1">
    <location>
        <begin position="265"/>
        <end position="326"/>
    </location>
</feature>
<dbReference type="WBParaSite" id="SBAD_0001271701-mRNA-1">
    <property type="protein sequence ID" value="SBAD_0001271701-mRNA-1"/>
    <property type="gene ID" value="SBAD_0001271701"/>
</dbReference>
<evidence type="ECO:0000313" key="3">
    <source>
        <dbReference type="Proteomes" id="UP000270296"/>
    </source>
</evidence>
<gene>
    <name evidence="2" type="ORF">SBAD_LOCUS12311</name>
</gene>
<dbReference type="Pfam" id="PF00794">
    <property type="entry name" value="PI3K_rbd"/>
    <property type="match status" value="1"/>
</dbReference>
<reference evidence="4" key="1">
    <citation type="submission" date="2016-06" db="UniProtKB">
        <authorList>
            <consortium name="WormBaseParasite"/>
        </authorList>
    </citation>
    <scope>IDENTIFICATION</scope>
</reference>
<dbReference type="Proteomes" id="UP000270296">
    <property type="component" value="Unassembled WGS sequence"/>
</dbReference>
<evidence type="ECO:0000313" key="4">
    <source>
        <dbReference type="WBParaSite" id="SBAD_0001271701-mRNA-1"/>
    </source>
</evidence>
<evidence type="ECO:0000259" key="1">
    <source>
        <dbReference type="PROSITE" id="PS51546"/>
    </source>
</evidence>
<sequence length="326" mass="36263">MSNECKSEENAAKSSGSDLISWVDPVEAERESKIRSVKRLLNRRRSLEDVGNAGRSCAVYGNVGYSNSDVELRKRYEKSDVVTPSAVVALHEAGPYLSGIRCVQRNGDEKTSLHHRPAFRSSFSVSIDEYRSDSSSSLKDSCLASKLLHDFDPFSSLGDTKQIRADAAMENSGASFSHSDPKFVLKTNCNNDKGPRYKEVKKVPPLEDPGVSMSFDLKPMRLIKFTPHWLASLHNLVESIRNTSSSDRFRGLVISRRLKGLKLSLSSVKLLVYVDEVPGDPLKFTCDPSSTVEQVVMCILYSLPSEMKTLPLDQYTLKVCSICRTL</sequence>
<reference evidence="2 3" key="2">
    <citation type="submission" date="2018-11" db="EMBL/GenBank/DDBJ databases">
        <authorList>
            <consortium name="Pathogen Informatics"/>
        </authorList>
    </citation>
    <scope>NUCLEOTIDE SEQUENCE [LARGE SCALE GENOMIC DNA]</scope>
</reference>
<dbReference type="EMBL" id="UZAM01017443">
    <property type="protein sequence ID" value="VDP47265.1"/>
    <property type="molecule type" value="Genomic_DNA"/>
</dbReference>
<name>A0A183J8W3_9BILA</name>
<accession>A0A183J8W3</accession>
<dbReference type="InterPro" id="IPR000341">
    <property type="entry name" value="PI3K_Ras-bd_dom"/>
</dbReference>
<keyword evidence="3" id="KW-1185">Reference proteome</keyword>
<organism evidence="4">
    <name type="scientific">Soboliphyme baturini</name>
    <dbReference type="NCBI Taxonomy" id="241478"/>
    <lineage>
        <taxon>Eukaryota</taxon>
        <taxon>Metazoa</taxon>
        <taxon>Ecdysozoa</taxon>
        <taxon>Nematoda</taxon>
        <taxon>Enoplea</taxon>
        <taxon>Dorylaimia</taxon>
        <taxon>Dioctophymatida</taxon>
        <taxon>Dioctophymatoidea</taxon>
        <taxon>Soboliphymatidae</taxon>
        <taxon>Soboliphyme</taxon>
    </lineage>
</organism>